<dbReference type="GO" id="GO:0006508">
    <property type="term" value="P:proteolysis"/>
    <property type="evidence" value="ECO:0007669"/>
    <property type="project" value="UniProtKB-KW"/>
</dbReference>
<dbReference type="InterPro" id="IPR046450">
    <property type="entry name" value="PA_dom_sf"/>
</dbReference>
<dbReference type="OrthoDB" id="9778250at2"/>
<dbReference type="GO" id="GO:0008235">
    <property type="term" value="F:metalloexopeptidase activity"/>
    <property type="evidence" value="ECO:0007669"/>
    <property type="project" value="InterPro"/>
</dbReference>
<dbReference type="AlphaFoldDB" id="A0A2G8SWX2"/>
<dbReference type="EMBL" id="PDOB01000053">
    <property type="protein sequence ID" value="PIL37978.1"/>
    <property type="molecule type" value="Genomic_DNA"/>
</dbReference>
<evidence type="ECO:0000259" key="7">
    <source>
        <dbReference type="Pfam" id="PF04389"/>
    </source>
</evidence>
<name>A0A2G8SWX2_9BURK</name>
<comment type="caution">
    <text evidence="8">The sequence shown here is derived from an EMBL/GenBank/DDBJ whole genome shotgun (WGS) entry which is preliminary data.</text>
</comment>
<accession>A0A2G8SWX2</accession>
<evidence type="ECO:0000256" key="4">
    <source>
        <dbReference type="ARBA" id="ARBA00022729"/>
    </source>
</evidence>
<dbReference type="GO" id="GO:0046872">
    <property type="term" value="F:metal ion binding"/>
    <property type="evidence" value="ECO:0007669"/>
    <property type="project" value="UniProtKB-KW"/>
</dbReference>
<evidence type="ECO:0000256" key="2">
    <source>
        <dbReference type="ARBA" id="ARBA00022670"/>
    </source>
</evidence>
<dbReference type="Pfam" id="PF04389">
    <property type="entry name" value="Peptidase_M28"/>
    <property type="match status" value="1"/>
</dbReference>
<keyword evidence="2" id="KW-0645">Protease</keyword>
<keyword evidence="3" id="KW-0479">Metal-binding</keyword>
<dbReference type="SUPFAM" id="SSF52025">
    <property type="entry name" value="PA domain"/>
    <property type="match status" value="1"/>
</dbReference>
<evidence type="ECO:0000313" key="8">
    <source>
        <dbReference type="EMBL" id="PIL37978.1"/>
    </source>
</evidence>
<dbReference type="PANTHER" id="PTHR12147:SF56">
    <property type="entry name" value="AMINOPEPTIDASE YDR415C-RELATED"/>
    <property type="match status" value="1"/>
</dbReference>
<dbReference type="Proteomes" id="UP000228593">
    <property type="component" value="Unassembled WGS sequence"/>
</dbReference>
<dbReference type="GO" id="GO:0004177">
    <property type="term" value="F:aminopeptidase activity"/>
    <property type="evidence" value="ECO:0007669"/>
    <property type="project" value="UniProtKB-KW"/>
</dbReference>
<keyword evidence="5" id="KW-0378">Hydrolase</keyword>
<evidence type="ECO:0000256" key="1">
    <source>
        <dbReference type="ARBA" id="ARBA00022438"/>
    </source>
</evidence>
<keyword evidence="6" id="KW-0862">Zinc</keyword>
<proteinExistence type="predicted"/>
<evidence type="ECO:0000256" key="3">
    <source>
        <dbReference type="ARBA" id="ARBA00022723"/>
    </source>
</evidence>
<dbReference type="PANTHER" id="PTHR12147">
    <property type="entry name" value="METALLOPEPTIDASE M28 FAMILY MEMBER"/>
    <property type="match status" value="1"/>
</dbReference>
<feature type="domain" description="Peptidase M28" evidence="7">
    <location>
        <begin position="88"/>
        <end position="164"/>
    </location>
</feature>
<dbReference type="SUPFAM" id="SSF53187">
    <property type="entry name" value="Zn-dependent exopeptidases"/>
    <property type="match status" value="1"/>
</dbReference>
<organism evidence="8 9">
    <name type="scientific">Massilia psychrophila</name>
    <dbReference type="NCBI Taxonomy" id="1603353"/>
    <lineage>
        <taxon>Bacteria</taxon>
        <taxon>Pseudomonadati</taxon>
        <taxon>Pseudomonadota</taxon>
        <taxon>Betaproteobacteria</taxon>
        <taxon>Burkholderiales</taxon>
        <taxon>Oxalobacteraceae</taxon>
        <taxon>Telluria group</taxon>
        <taxon>Massilia</taxon>
    </lineage>
</organism>
<evidence type="ECO:0000256" key="5">
    <source>
        <dbReference type="ARBA" id="ARBA00022801"/>
    </source>
</evidence>
<gene>
    <name evidence="8" type="ORF">CR103_20525</name>
</gene>
<dbReference type="InterPro" id="IPR045175">
    <property type="entry name" value="M28_fam"/>
</dbReference>
<evidence type="ECO:0000313" key="9">
    <source>
        <dbReference type="Proteomes" id="UP000228593"/>
    </source>
</evidence>
<dbReference type="Gene3D" id="3.40.630.10">
    <property type="entry name" value="Zn peptidases"/>
    <property type="match status" value="1"/>
</dbReference>
<keyword evidence="4" id="KW-0732">Signal</keyword>
<protein>
    <recommendedName>
        <fullName evidence="7">Peptidase M28 domain-containing protein</fullName>
    </recommendedName>
</protein>
<sequence>MDGWFYYTGSAFVCRSIPSVTLSNPSRRFTEYVAPPDGFKNAPLVFVGYGVAAPERQWDDFKGLDLKGKLAVVLINDPDFETGERSERPKQTVRYTAHGDHLGIGTPDATGDTIYNGAVDNGTGLAAVLELARAYGKQPAPKRSVVFLVVTAEEKGLLGSEYYAFNCCTPSAAD</sequence>
<reference evidence="8 9" key="1">
    <citation type="submission" date="2017-10" db="EMBL/GenBank/DDBJ databases">
        <title>Massilia psychrophilum sp. nov., a novel purple-pigmented bacterium isolated from Tianshan glacier, Xinjiang Municipality, China.</title>
        <authorList>
            <person name="Wang H."/>
        </authorList>
    </citation>
    <scope>NUCLEOTIDE SEQUENCE [LARGE SCALE GENOMIC DNA]</scope>
    <source>
        <strain evidence="8 9">JCM 30813</strain>
    </source>
</reference>
<evidence type="ECO:0000256" key="6">
    <source>
        <dbReference type="ARBA" id="ARBA00022833"/>
    </source>
</evidence>
<keyword evidence="1" id="KW-0031">Aminopeptidase</keyword>
<dbReference type="InterPro" id="IPR007484">
    <property type="entry name" value="Peptidase_M28"/>
</dbReference>
<keyword evidence="9" id="KW-1185">Reference proteome</keyword>